<dbReference type="GO" id="GO:0005249">
    <property type="term" value="F:voltage-gated potassium channel activity"/>
    <property type="evidence" value="ECO:0007669"/>
    <property type="project" value="InterPro"/>
</dbReference>
<dbReference type="InterPro" id="IPR013099">
    <property type="entry name" value="K_chnl_dom"/>
</dbReference>
<feature type="compositionally biased region" description="Low complexity" evidence="8">
    <location>
        <begin position="10"/>
        <end position="19"/>
    </location>
</feature>
<keyword evidence="12" id="KW-1185">Reference proteome</keyword>
<feature type="transmembrane region" description="Helical" evidence="9">
    <location>
        <begin position="67"/>
        <end position="86"/>
    </location>
</feature>
<dbReference type="EMBL" id="JALIDZ010000005">
    <property type="protein sequence ID" value="MCT8972647.1"/>
    <property type="molecule type" value="Genomic_DNA"/>
</dbReference>
<dbReference type="PANTHER" id="PTHR11537:SF254">
    <property type="entry name" value="POTASSIUM VOLTAGE-GATED CHANNEL PROTEIN SHAB"/>
    <property type="match status" value="1"/>
</dbReference>
<evidence type="ECO:0000256" key="1">
    <source>
        <dbReference type="ARBA" id="ARBA00004141"/>
    </source>
</evidence>
<name>A0AAW5QXK0_9HYPH</name>
<feature type="transmembrane region" description="Helical" evidence="9">
    <location>
        <begin position="212"/>
        <end position="232"/>
    </location>
</feature>
<keyword evidence="5" id="KW-0406">Ion transport</keyword>
<dbReference type="AlphaFoldDB" id="A0AAW5QXK0"/>
<keyword evidence="4 9" id="KW-1133">Transmembrane helix</keyword>
<evidence type="ECO:0000256" key="7">
    <source>
        <dbReference type="ARBA" id="ARBA00023303"/>
    </source>
</evidence>
<sequence>MARAAKKQGAKTAEGAAAKAARKPATDKPARATGKTESPRAAAWRERKAQVLRLYEGTDKRASRFRYGLLAFDLALIAFFVLTTPLHNPPWIIVLDIIIVIPITLDFVARLWISRSKSAYLLQITSIADMLIIVSLLLPLFFENLAFLRVLRSLRLLRSHHVMRDLRRDVPFVRRNEEMLHSLINLAVFVFTITALVYVIEDEINPQITNYLDALYFTVTTLTTTGFGDITLQDRNGRLLSIVIMVVGVALFLRLVQTVFRPNKVRYTCPDCGLTLHDPDAVHCKHCGRLINIETEGMT</sequence>
<dbReference type="SUPFAM" id="SSF81324">
    <property type="entry name" value="Voltage-gated potassium channels"/>
    <property type="match status" value="1"/>
</dbReference>
<feature type="transmembrane region" description="Helical" evidence="9">
    <location>
        <begin position="120"/>
        <end position="142"/>
    </location>
</feature>
<feature type="transmembrane region" description="Helical" evidence="9">
    <location>
        <begin position="179"/>
        <end position="200"/>
    </location>
</feature>
<keyword evidence="3 9" id="KW-0812">Transmembrane</keyword>
<evidence type="ECO:0000256" key="9">
    <source>
        <dbReference type="SAM" id="Phobius"/>
    </source>
</evidence>
<dbReference type="GO" id="GO:0008076">
    <property type="term" value="C:voltage-gated potassium channel complex"/>
    <property type="evidence" value="ECO:0007669"/>
    <property type="project" value="InterPro"/>
</dbReference>
<gene>
    <name evidence="11" type="ORF">MUB46_12345</name>
</gene>
<evidence type="ECO:0000256" key="6">
    <source>
        <dbReference type="ARBA" id="ARBA00023136"/>
    </source>
</evidence>
<reference evidence="11 12" key="1">
    <citation type="submission" date="2022-04" db="EMBL/GenBank/DDBJ databases">
        <authorList>
            <person name="Ye Y.-Q."/>
            <person name="Du Z.-J."/>
        </authorList>
    </citation>
    <scope>NUCLEOTIDE SEQUENCE [LARGE SCALE GENOMIC DNA]</scope>
    <source>
        <strain evidence="11 12">A6E488</strain>
    </source>
</reference>
<dbReference type="InterPro" id="IPR028325">
    <property type="entry name" value="VG_K_chnl"/>
</dbReference>
<evidence type="ECO:0000256" key="2">
    <source>
        <dbReference type="ARBA" id="ARBA00022448"/>
    </source>
</evidence>
<evidence type="ECO:0000313" key="12">
    <source>
        <dbReference type="Proteomes" id="UP001320898"/>
    </source>
</evidence>
<evidence type="ECO:0000259" key="10">
    <source>
        <dbReference type="Pfam" id="PF07885"/>
    </source>
</evidence>
<evidence type="ECO:0000313" key="11">
    <source>
        <dbReference type="EMBL" id="MCT8972647.1"/>
    </source>
</evidence>
<dbReference type="Gene3D" id="1.10.287.70">
    <property type="match status" value="1"/>
</dbReference>
<dbReference type="Gene3D" id="1.20.120.350">
    <property type="entry name" value="Voltage-gated potassium channels. Chain C"/>
    <property type="match status" value="1"/>
</dbReference>
<evidence type="ECO:0000256" key="3">
    <source>
        <dbReference type="ARBA" id="ARBA00022692"/>
    </source>
</evidence>
<comment type="caution">
    <text evidence="11">The sequence shown here is derived from an EMBL/GenBank/DDBJ whole genome shotgun (WGS) entry which is preliminary data.</text>
</comment>
<feature type="region of interest" description="Disordered" evidence="8">
    <location>
        <begin position="1"/>
        <end position="41"/>
    </location>
</feature>
<protein>
    <submittedName>
        <fullName evidence="11">Potassium channel family protein</fullName>
    </submittedName>
</protein>
<feature type="transmembrane region" description="Helical" evidence="9">
    <location>
        <begin position="92"/>
        <end position="113"/>
    </location>
</feature>
<organism evidence="11 12">
    <name type="scientific">Microbaculum marinisediminis</name>
    <dbReference type="NCBI Taxonomy" id="2931392"/>
    <lineage>
        <taxon>Bacteria</taxon>
        <taxon>Pseudomonadati</taxon>
        <taxon>Pseudomonadota</taxon>
        <taxon>Alphaproteobacteria</taxon>
        <taxon>Hyphomicrobiales</taxon>
        <taxon>Tepidamorphaceae</taxon>
        <taxon>Microbaculum</taxon>
    </lineage>
</organism>
<feature type="transmembrane region" description="Helical" evidence="9">
    <location>
        <begin position="238"/>
        <end position="256"/>
    </location>
</feature>
<accession>A0AAW5QXK0</accession>
<keyword evidence="2" id="KW-0813">Transport</keyword>
<keyword evidence="7 11" id="KW-0407">Ion channel</keyword>
<dbReference type="PRINTS" id="PR00169">
    <property type="entry name" value="KCHANNEL"/>
</dbReference>
<dbReference type="PANTHER" id="PTHR11537">
    <property type="entry name" value="VOLTAGE-GATED POTASSIUM CHANNEL"/>
    <property type="match status" value="1"/>
</dbReference>
<dbReference type="InterPro" id="IPR027359">
    <property type="entry name" value="Volt_channel_dom_sf"/>
</dbReference>
<dbReference type="RefSeq" id="WP_261616224.1">
    <property type="nucleotide sequence ID" value="NZ_JALIDZ010000005.1"/>
</dbReference>
<comment type="subcellular location">
    <subcellularLocation>
        <location evidence="1">Membrane</location>
        <topology evidence="1">Multi-pass membrane protein</topology>
    </subcellularLocation>
</comment>
<dbReference type="Pfam" id="PF07885">
    <property type="entry name" value="Ion_trans_2"/>
    <property type="match status" value="1"/>
</dbReference>
<dbReference type="Proteomes" id="UP001320898">
    <property type="component" value="Unassembled WGS sequence"/>
</dbReference>
<evidence type="ECO:0000256" key="5">
    <source>
        <dbReference type="ARBA" id="ARBA00023065"/>
    </source>
</evidence>
<proteinExistence type="predicted"/>
<dbReference type="GO" id="GO:0001508">
    <property type="term" value="P:action potential"/>
    <property type="evidence" value="ECO:0007669"/>
    <property type="project" value="TreeGrafter"/>
</dbReference>
<evidence type="ECO:0000256" key="8">
    <source>
        <dbReference type="SAM" id="MobiDB-lite"/>
    </source>
</evidence>
<keyword evidence="6 9" id="KW-0472">Membrane</keyword>
<feature type="domain" description="Potassium channel" evidence="10">
    <location>
        <begin position="187"/>
        <end position="260"/>
    </location>
</feature>
<evidence type="ECO:0000256" key="4">
    <source>
        <dbReference type="ARBA" id="ARBA00022989"/>
    </source>
</evidence>